<organism evidence="1 2">
    <name type="scientific">Micromonas commoda (strain RCC299 / NOUM17 / CCMP2709)</name>
    <name type="common">Picoplanktonic green alga</name>
    <dbReference type="NCBI Taxonomy" id="296587"/>
    <lineage>
        <taxon>Eukaryota</taxon>
        <taxon>Viridiplantae</taxon>
        <taxon>Chlorophyta</taxon>
        <taxon>Mamiellophyceae</taxon>
        <taxon>Mamiellales</taxon>
        <taxon>Mamiellaceae</taxon>
        <taxon>Micromonas</taxon>
    </lineage>
</organism>
<dbReference type="KEGG" id="mis:MICPUN_60056"/>
<gene>
    <name evidence="1" type="ORF">MICPUN_60056</name>
</gene>
<proteinExistence type="predicted"/>
<keyword evidence="2" id="KW-1185">Reference proteome</keyword>
<accession>C1EAF6</accession>
<dbReference type="RefSeq" id="XP_002503591.1">
    <property type="nucleotide sequence ID" value="XM_002503545.1"/>
</dbReference>
<sequence>MVHEPAPLSVLTNIESQVSGGCRWRDSKFHPPIVSSVTSPRGTACGLVCLLRDIPTLIAPCHVIGGIDELRSVKAVARVPIHPVDAFGSETVAKDTASAAVHMELKLDPETLFFHSPPPSAGRPLDHNHLDYVAVAIRYPYPRERLRRLEDAAEVVAPRTRMTLFAAPGEWHELTSDDPEALARRAKRYQLTSASAAACISSRGGAAAAAEVLWRPGWVTSSNALTAAEHVVVRHNATRLPNEAGALVMSATPGWNGSEPSAGPGEYWSGLRLLALQRSRTGDGEEGAGVMIADVLRDVAEHEAERTVRASVKALRMRPVVEELMRDAAGMYPGSGSRGMRCRAAIEALLAVGNEPVGATAQAALMHKNSDREILTVNSTARAENGCAHLQRDMERWTERFSLSVQLADATCHALGWLARARIGDGDAGAGTGDALCLKLMWRHPTCGALRAKGLWALRMRLQHRMNHPAVGSDGRTGLARMAEAAKRALQEPEEVAEGPGRSAMMNQAAMLADLCLQSVPGYPPEKPAPPIIPEDVTDRPRSYFNDTAHLL</sequence>
<name>C1EAF6_MICCC</name>
<dbReference type="Proteomes" id="UP000002009">
    <property type="component" value="Chromosome 7"/>
</dbReference>
<dbReference type="AlphaFoldDB" id="C1EAF6"/>
<protein>
    <submittedName>
        <fullName evidence="1">Uncharacterized protein</fullName>
    </submittedName>
</protein>
<evidence type="ECO:0000313" key="2">
    <source>
        <dbReference type="Proteomes" id="UP000002009"/>
    </source>
</evidence>
<reference evidence="1 2" key="1">
    <citation type="journal article" date="2009" name="Science">
        <title>Green evolution and dynamic adaptations revealed by genomes of the marine picoeukaryotes Micromonas.</title>
        <authorList>
            <person name="Worden A.Z."/>
            <person name="Lee J.H."/>
            <person name="Mock T."/>
            <person name="Rouze P."/>
            <person name="Simmons M.P."/>
            <person name="Aerts A.L."/>
            <person name="Allen A.E."/>
            <person name="Cuvelier M.L."/>
            <person name="Derelle E."/>
            <person name="Everett M.V."/>
            <person name="Foulon E."/>
            <person name="Grimwood J."/>
            <person name="Gundlach H."/>
            <person name="Henrissat B."/>
            <person name="Napoli C."/>
            <person name="McDonald S.M."/>
            <person name="Parker M.S."/>
            <person name="Rombauts S."/>
            <person name="Salamov A."/>
            <person name="Von Dassow P."/>
            <person name="Badger J.H."/>
            <person name="Coutinho P.M."/>
            <person name="Demir E."/>
            <person name="Dubchak I."/>
            <person name="Gentemann C."/>
            <person name="Eikrem W."/>
            <person name="Gready J.E."/>
            <person name="John U."/>
            <person name="Lanier W."/>
            <person name="Lindquist E.A."/>
            <person name="Lucas S."/>
            <person name="Mayer K.F."/>
            <person name="Moreau H."/>
            <person name="Not F."/>
            <person name="Otillar R."/>
            <person name="Panaud O."/>
            <person name="Pangilinan J."/>
            <person name="Paulsen I."/>
            <person name="Piegu B."/>
            <person name="Poliakov A."/>
            <person name="Robbens S."/>
            <person name="Schmutz J."/>
            <person name="Toulza E."/>
            <person name="Wyss T."/>
            <person name="Zelensky A."/>
            <person name="Zhou K."/>
            <person name="Armbrust E.V."/>
            <person name="Bhattacharya D."/>
            <person name="Goodenough U.W."/>
            <person name="Van de Peer Y."/>
            <person name="Grigoriev I.V."/>
        </authorList>
    </citation>
    <scope>NUCLEOTIDE SEQUENCE [LARGE SCALE GENOMIC DNA]</scope>
    <source>
        <strain evidence="2">RCC299 / NOUM17</strain>
    </source>
</reference>
<dbReference type="EMBL" id="CP001328">
    <property type="protein sequence ID" value="ACO64849.1"/>
    <property type="molecule type" value="Genomic_DNA"/>
</dbReference>
<evidence type="ECO:0000313" key="1">
    <source>
        <dbReference type="EMBL" id="ACO64849.1"/>
    </source>
</evidence>
<dbReference type="InParanoid" id="C1EAF6"/>
<dbReference type="GeneID" id="8245230"/>